<dbReference type="InParanoid" id="G4TH96"/>
<keyword evidence="3 5" id="KW-1133">Transmembrane helix</keyword>
<feature type="transmembrane region" description="Helical" evidence="5">
    <location>
        <begin position="149"/>
        <end position="169"/>
    </location>
</feature>
<dbReference type="GO" id="GO:0005886">
    <property type="term" value="C:plasma membrane"/>
    <property type="evidence" value="ECO:0007669"/>
    <property type="project" value="TreeGrafter"/>
</dbReference>
<dbReference type="GO" id="GO:0022857">
    <property type="term" value="F:transmembrane transporter activity"/>
    <property type="evidence" value="ECO:0007669"/>
    <property type="project" value="InterPro"/>
</dbReference>
<accession>G4TH96</accession>
<proteinExistence type="predicted"/>
<feature type="transmembrane region" description="Helical" evidence="5">
    <location>
        <begin position="122"/>
        <end position="142"/>
    </location>
</feature>
<protein>
    <submittedName>
        <fullName evidence="6">Probable DHA14-like major facilitator ABC transporter</fullName>
    </submittedName>
</protein>
<keyword evidence="7" id="KW-1185">Reference proteome</keyword>
<keyword evidence="4 5" id="KW-0472">Membrane</keyword>
<dbReference type="HOGENOM" id="CLU_000960_8_0_1"/>
<reference evidence="6 7" key="1">
    <citation type="journal article" date="2011" name="PLoS Pathog.">
        <title>Endophytic Life Strategies Decoded by Genome and Transcriptome Analyses of the Mutualistic Root Symbiont Piriformospora indica.</title>
        <authorList>
            <person name="Zuccaro A."/>
            <person name="Lahrmann U."/>
            <person name="Guldener U."/>
            <person name="Langen G."/>
            <person name="Pfiffi S."/>
            <person name="Biedenkopf D."/>
            <person name="Wong P."/>
            <person name="Samans B."/>
            <person name="Grimm C."/>
            <person name="Basiewicz M."/>
            <person name="Murat C."/>
            <person name="Martin F."/>
            <person name="Kogel K.H."/>
        </authorList>
    </citation>
    <scope>NUCLEOTIDE SEQUENCE [LARGE SCALE GENOMIC DNA]</scope>
    <source>
        <strain evidence="6 7">DSM 11827</strain>
    </source>
</reference>
<dbReference type="STRING" id="1109443.G4TH96"/>
<dbReference type="Pfam" id="PF07690">
    <property type="entry name" value="MFS_1"/>
    <property type="match status" value="1"/>
</dbReference>
<evidence type="ECO:0000313" key="6">
    <source>
        <dbReference type="EMBL" id="CCA70689.1"/>
    </source>
</evidence>
<evidence type="ECO:0000256" key="2">
    <source>
        <dbReference type="ARBA" id="ARBA00022692"/>
    </source>
</evidence>
<dbReference type="OMA" id="AYWIRRR"/>
<dbReference type="EMBL" id="CAFZ01000091">
    <property type="protein sequence ID" value="CCA70689.1"/>
    <property type="molecule type" value="Genomic_DNA"/>
</dbReference>
<dbReference type="OrthoDB" id="10021397at2759"/>
<dbReference type="eggNOG" id="KOG0254">
    <property type="taxonomic scope" value="Eukaryota"/>
</dbReference>
<evidence type="ECO:0000256" key="5">
    <source>
        <dbReference type="SAM" id="Phobius"/>
    </source>
</evidence>
<feature type="transmembrane region" description="Helical" evidence="5">
    <location>
        <begin position="214"/>
        <end position="237"/>
    </location>
</feature>
<keyword evidence="2 5" id="KW-0812">Transmembrane</keyword>
<dbReference type="Gene3D" id="1.20.1250.20">
    <property type="entry name" value="MFS general substrate transporter like domains"/>
    <property type="match status" value="1"/>
</dbReference>
<comment type="caution">
    <text evidence="6">The sequence shown here is derived from an EMBL/GenBank/DDBJ whole genome shotgun (WGS) entry which is preliminary data.</text>
</comment>
<name>G4TH96_SERID</name>
<feature type="transmembrane region" description="Helical" evidence="5">
    <location>
        <begin position="47"/>
        <end position="65"/>
    </location>
</feature>
<evidence type="ECO:0000256" key="4">
    <source>
        <dbReference type="ARBA" id="ARBA00023136"/>
    </source>
</evidence>
<dbReference type="AlphaFoldDB" id="G4TH96"/>
<evidence type="ECO:0000313" key="7">
    <source>
        <dbReference type="Proteomes" id="UP000007148"/>
    </source>
</evidence>
<dbReference type="Proteomes" id="UP000007148">
    <property type="component" value="Unassembled WGS sequence"/>
</dbReference>
<gene>
    <name evidence="6" type="ORF">PIIN_04623</name>
</gene>
<dbReference type="InterPro" id="IPR036259">
    <property type="entry name" value="MFS_trans_sf"/>
</dbReference>
<evidence type="ECO:0000256" key="3">
    <source>
        <dbReference type="ARBA" id="ARBA00022989"/>
    </source>
</evidence>
<dbReference type="SUPFAM" id="SSF103473">
    <property type="entry name" value="MFS general substrate transporter"/>
    <property type="match status" value="1"/>
</dbReference>
<dbReference type="PANTHER" id="PTHR23501">
    <property type="entry name" value="MAJOR FACILITATOR SUPERFAMILY"/>
    <property type="match status" value="1"/>
</dbReference>
<evidence type="ECO:0000256" key="1">
    <source>
        <dbReference type="ARBA" id="ARBA00004141"/>
    </source>
</evidence>
<comment type="subcellular location">
    <subcellularLocation>
        <location evidence="1">Membrane</location>
        <topology evidence="1">Multi-pass membrane protein</topology>
    </subcellularLocation>
</comment>
<dbReference type="InterPro" id="IPR011701">
    <property type="entry name" value="MFS"/>
</dbReference>
<organism evidence="6 7">
    <name type="scientific">Serendipita indica (strain DSM 11827)</name>
    <name type="common">Root endophyte fungus</name>
    <name type="synonym">Piriformospora indica</name>
    <dbReference type="NCBI Taxonomy" id="1109443"/>
    <lineage>
        <taxon>Eukaryota</taxon>
        <taxon>Fungi</taxon>
        <taxon>Dikarya</taxon>
        <taxon>Basidiomycota</taxon>
        <taxon>Agaricomycotina</taxon>
        <taxon>Agaricomycetes</taxon>
        <taxon>Sebacinales</taxon>
        <taxon>Serendipitaceae</taxon>
        <taxon>Serendipita</taxon>
    </lineage>
</organism>
<sequence length="327" mass="35737">MSSDRRSLFEKILSLDWAGASLSIVAVTCLLLALQWAGVSRPWNDKVIIILFVVFAVLLVAFLIWEYCMKENALMPLSLLTNRSELGACATVFMIRISFLAANFYLPFFYQAKGRSASQSGIDIIPFMLGLVLMSIVGSIFVRRTGHYYALLILGPLIACIGAGLLFTINESTTSASLIGYQILFGAGTGLAFQLPMLAVQAEYADSPKMVPRATSLIMFFQMLGGSISISISGAVFNNQLSKQLLKYAPTLPPELVEGVKQSVLVIFRLDPAIRTAVVHAYIKSLDYVFVVAIPACILCALFSSTIRNWNVKKRGQESRAGPKAEP</sequence>
<feature type="transmembrane region" description="Helical" evidence="5">
    <location>
        <begin position="12"/>
        <end position="35"/>
    </location>
</feature>
<feature type="transmembrane region" description="Helical" evidence="5">
    <location>
        <begin position="288"/>
        <end position="307"/>
    </location>
</feature>
<feature type="transmembrane region" description="Helical" evidence="5">
    <location>
        <begin position="181"/>
        <end position="202"/>
    </location>
</feature>
<dbReference type="PANTHER" id="PTHR23501:SF198">
    <property type="entry name" value="AZOLE RESISTANCE PROTEIN 1-RELATED"/>
    <property type="match status" value="1"/>
</dbReference>
<feature type="transmembrane region" description="Helical" evidence="5">
    <location>
        <begin position="86"/>
        <end position="110"/>
    </location>
</feature>